<dbReference type="FunFam" id="3.30.1130.10:FF:000012">
    <property type="entry name" value="GTP cyclohydrolase 1"/>
    <property type="match status" value="1"/>
</dbReference>
<dbReference type="CDD" id="cd00642">
    <property type="entry name" value="GTP_cyclohydro1"/>
    <property type="match status" value="1"/>
</dbReference>
<dbReference type="STRING" id="947166.A0A1D1UTW2"/>
<dbReference type="GO" id="GO:0006729">
    <property type="term" value="P:tetrahydrobiopterin biosynthetic process"/>
    <property type="evidence" value="ECO:0007669"/>
    <property type="project" value="UniProtKB-KW"/>
</dbReference>
<dbReference type="InterPro" id="IPR018234">
    <property type="entry name" value="GTP_CycHdrlase_I_CS"/>
</dbReference>
<keyword evidence="10" id="KW-0342">GTP-binding</keyword>
<evidence type="ECO:0000256" key="9">
    <source>
        <dbReference type="ARBA" id="ARBA00023007"/>
    </source>
</evidence>
<dbReference type="GO" id="GO:0046148">
    <property type="term" value="P:pigment biosynthetic process"/>
    <property type="evidence" value="ECO:0007669"/>
    <property type="project" value="UniProtKB-ARBA"/>
</dbReference>
<dbReference type="Pfam" id="PF01227">
    <property type="entry name" value="GTP_cyclohydroI"/>
    <property type="match status" value="1"/>
</dbReference>
<dbReference type="NCBIfam" id="NF006826">
    <property type="entry name" value="PRK09347.1-3"/>
    <property type="match status" value="1"/>
</dbReference>
<dbReference type="InterPro" id="IPR043133">
    <property type="entry name" value="GTP-CH-I_C/QueF"/>
</dbReference>
<evidence type="ECO:0000256" key="1">
    <source>
        <dbReference type="ARBA" id="ARBA00001052"/>
    </source>
</evidence>
<evidence type="ECO:0000256" key="6">
    <source>
        <dbReference type="ARBA" id="ARBA00017272"/>
    </source>
</evidence>
<dbReference type="Proteomes" id="UP000186922">
    <property type="component" value="Unassembled WGS sequence"/>
</dbReference>
<dbReference type="SUPFAM" id="SSF55620">
    <property type="entry name" value="Tetrahydrobiopterin biosynthesis enzymes-like"/>
    <property type="match status" value="1"/>
</dbReference>
<evidence type="ECO:0000256" key="3">
    <source>
        <dbReference type="ARBA" id="ARBA00008085"/>
    </source>
</evidence>
<dbReference type="GO" id="GO:0008270">
    <property type="term" value="F:zinc ion binding"/>
    <property type="evidence" value="ECO:0007669"/>
    <property type="project" value="TreeGrafter"/>
</dbReference>
<dbReference type="GO" id="GO:0005737">
    <property type="term" value="C:cytoplasm"/>
    <property type="evidence" value="ECO:0007669"/>
    <property type="project" value="TreeGrafter"/>
</dbReference>
<dbReference type="UniPathway" id="UPA00848">
    <property type="reaction ID" value="UER00151"/>
</dbReference>
<feature type="domain" description="GTP cyclohydrolase I" evidence="12">
    <location>
        <begin position="59"/>
        <end position="235"/>
    </location>
</feature>
<comment type="catalytic activity">
    <reaction evidence="1">
        <text>GTP + H2O = 7,8-dihydroneopterin 3'-triphosphate + formate + H(+)</text>
        <dbReference type="Rhea" id="RHEA:17473"/>
        <dbReference type="ChEBI" id="CHEBI:15377"/>
        <dbReference type="ChEBI" id="CHEBI:15378"/>
        <dbReference type="ChEBI" id="CHEBI:15740"/>
        <dbReference type="ChEBI" id="CHEBI:37565"/>
        <dbReference type="ChEBI" id="CHEBI:58462"/>
        <dbReference type="EC" id="3.5.4.16"/>
    </reaction>
</comment>
<dbReference type="GO" id="GO:0046654">
    <property type="term" value="P:tetrahydrofolate biosynthetic process"/>
    <property type="evidence" value="ECO:0007669"/>
    <property type="project" value="InterPro"/>
</dbReference>
<reference evidence="13 14" key="1">
    <citation type="journal article" date="2016" name="Nat. Commun.">
        <title>Extremotolerant tardigrade genome and improved radiotolerance of human cultured cells by tardigrade-unique protein.</title>
        <authorList>
            <person name="Hashimoto T."/>
            <person name="Horikawa D.D."/>
            <person name="Saito Y."/>
            <person name="Kuwahara H."/>
            <person name="Kozuka-Hata H."/>
            <person name="Shin-I T."/>
            <person name="Minakuchi Y."/>
            <person name="Ohishi K."/>
            <person name="Motoyama A."/>
            <person name="Aizu T."/>
            <person name="Enomoto A."/>
            <person name="Kondo K."/>
            <person name="Tanaka S."/>
            <person name="Hara Y."/>
            <person name="Koshikawa S."/>
            <person name="Sagara H."/>
            <person name="Miura T."/>
            <person name="Yokobori S."/>
            <person name="Miyagawa K."/>
            <person name="Suzuki Y."/>
            <person name="Kubo T."/>
            <person name="Oyama M."/>
            <person name="Kohara Y."/>
            <person name="Fujiyama A."/>
            <person name="Arakawa K."/>
            <person name="Katayama T."/>
            <person name="Toyoda A."/>
            <person name="Kunieda T."/>
        </authorList>
    </citation>
    <scope>NUCLEOTIDE SEQUENCE [LARGE SCALE GENOMIC DNA]</scope>
    <source>
        <strain evidence="13 14">YOKOZUNA-1</strain>
    </source>
</reference>
<dbReference type="EC" id="3.5.4.16" evidence="5"/>
<evidence type="ECO:0000256" key="11">
    <source>
        <dbReference type="ARBA" id="ARBA00030854"/>
    </source>
</evidence>
<evidence type="ECO:0000256" key="5">
    <source>
        <dbReference type="ARBA" id="ARBA00012715"/>
    </source>
</evidence>
<dbReference type="OrthoDB" id="4966at2759"/>
<keyword evidence="9" id="KW-0783">Tetrahydrobiopterin biosynthesis</keyword>
<evidence type="ECO:0000256" key="2">
    <source>
        <dbReference type="ARBA" id="ARBA00005080"/>
    </source>
</evidence>
<gene>
    <name evidence="13" type="primary">RvY_04920-1</name>
    <name evidence="13" type="synonym">RvY_04920.1</name>
    <name evidence="13" type="ORF">RvY_04920</name>
</gene>
<dbReference type="GO" id="GO:0003934">
    <property type="term" value="F:GTP cyclohydrolase I activity"/>
    <property type="evidence" value="ECO:0007669"/>
    <property type="project" value="UniProtKB-EC"/>
</dbReference>
<accession>A0A1D1UTW2</accession>
<dbReference type="PROSITE" id="PS00859">
    <property type="entry name" value="GTP_CYCLOHYDROL_1_1"/>
    <property type="match status" value="1"/>
</dbReference>
<evidence type="ECO:0000313" key="14">
    <source>
        <dbReference type="Proteomes" id="UP000186922"/>
    </source>
</evidence>
<keyword evidence="7" id="KW-0547">Nucleotide-binding</keyword>
<dbReference type="PANTHER" id="PTHR11109:SF7">
    <property type="entry name" value="GTP CYCLOHYDROLASE 1"/>
    <property type="match status" value="1"/>
</dbReference>
<dbReference type="EMBL" id="BDGG01000002">
    <property type="protein sequence ID" value="GAU92901.1"/>
    <property type="molecule type" value="Genomic_DNA"/>
</dbReference>
<dbReference type="InterPro" id="IPR001474">
    <property type="entry name" value="GTP_CycHdrlase_I"/>
</dbReference>
<evidence type="ECO:0000313" key="13">
    <source>
        <dbReference type="EMBL" id="GAU92901.1"/>
    </source>
</evidence>
<evidence type="ECO:0000256" key="8">
    <source>
        <dbReference type="ARBA" id="ARBA00022801"/>
    </source>
</evidence>
<evidence type="ECO:0000256" key="7">
    <source>
        <dbReference type="ARBA" id="ARBA00022741"/>
    </source>
</evidence>
<dbReference type="HAMAP" id="MF_00223">
    <property type="entry name" value="FolE"/>
    <property type="match status" value="1"/>
</dbReference>
<keyword evidence="8" id="KW-0378">Hydrolase</keyword>
<comment type="pathway">
    <text evidence="2">Cofactor biosynthesis; 7,8-dihydroneopterin triphosphate biosynthesis; 7,8-dihydroneopterin triphosphate from GTP: step 1/1.</text>
</comment>
<comment type="caution">
    <text evidence="13">The sequence shown here is derived from an EMBL/GenBank/DDBJ whole genome shotgun (WGS) entry which is preliminary data.</text>
</comment>
<dbReference type="InterPro" id="IPR043134">
    <property type="entry name" value="GTP-CH-I_N"/>
</dbReference>
<keyword evidence="14" id="KW-1185">Reference proteome</keyword>
<dbReference type="InterPro" id="IPR020602">
    <property type="entry name" value="GTP_CycHdrlase_I_dom"/>
</dbReference>
<dbReference type="FunFam" id="1.10.286.10:FF:000003">
    <property type="entry name" value="GTP cyclohydrolase 1"/>
    <property type="match status" value="1"/>
</dbReference>
<evidence type="ECO:0000259" key="12">
    <source>
        <dbReference type="Pfam" id="PF01227"/>
    </source>
</evidence>
<dbReference type="NCBIfam" id="NF006825">
    <property type="entry name" value="PRK09347.1-2"/>
    <property type="match status" value="1"/>
</dbReference>
<dbReference type="Gene3D" id="3.30.1130.10">
    <property type="match status" value="1"/>
</dbReference>
<evidence type="ECO:0000256" key="10">
    <source>
        <dbReference type="ARBA" id="ARBA00023134"/>
    </source>
</evidence>
<comment type="subunit">
    <text evidence="4">Toroid-shaped homodecamer, composed of two pentamers of five dimers.</text>
</comment>
<comment type="similarity">
    <text evidence="3">Belongs to the GTP cyclohydrolase I family.</text>
</comment>
<dbReference type="PANTHER" id="PTHR11109">
    <property type="entry name" value="GTP CYCLOHYDROLASE I"/>
    <property type="match status" value="1"/>
</dbReference>
<dbReference type="PROSITE" id="PS00860">
    <property type="entry name" value="GTP_CYCLOHYDROL_1_2"/>
    <property type="match status" value="1"/>
</dbReference>
<dbReference type="Gene3D" id="1.10.286.10">
    <property type="match status" value="1"/>
</dbReference>
<dbReference type="NCBIfam" id="TIGR00063">
    <property type="entry name" value="folE"/>
    <property type="match status" value="1"/>
</dbReference>
<dbReference type="GO" id="GO:0005525">
    <property type="term" value="F:GTP binding"/>
    <property type="evidence" value="ECO:0007669"/>
    <property type="project" value="UniProtKB-KW"/>
</dbReference>
<sequence>MPIFGFSDSLNDKGERSLSASKSIDAKLDALQNIGSHDDDGDTESLPKMSRELALPLMAESYRGLLTSLGENVTREGLLKTPERAAKALLFFTKGYEEKISNILNDAVFAEDHQEMVIVKDIEVFSMCEHHMVPFFGKVHVGYLPKGQVIGLSKIARIVEIFSRRLQVQERLTKQIAVALNEAVKPSGVAVVMECAHMCMVMRGVQKNNAKTITSSVVGNFRDDPKTREEFLHLIKG</sequence>
<evidence type="ECO:0000256" key="4">
    <source>
        <dbReference type="ARBA" id="ARBA00011857"/>
    </source>
</evidence>
<organism evidence="13 14">
    <name type="scientific">Ramazzottius varieornatus</name>
    <name type="common">Water bear</name>
    <name type="synonym">Tardigrade</name>
    <dbReference type="NCBI Taxonomy" id="947166"/>
    <lineage>
        <taxon>Eukaryota</taxon>
        <taxon>Metazoa</taxon>
        <taxon>Ecdysozoa</taxon>
        <taxon>Tardigrada</taxon>
        <taxon>Eutardigrada</taxon>
        <taxon>Parachela</taxon>
        <taxon>Hypsibioidea</taxon>
        <taxon>Ramazzottiidae</taxon>
        <taxon>Ramazzottius</taxon>
    </lineage>
</organism>
<proteinExistence type="inferred from homology"/>
<dbReference type="AlphaFoldDB" id="A0A1D1UTW2"/>
<name>A0A1D1UTW2_RAMVA</name>
<protein>
    <recommendedName>
        <fullName evidence="6">GTP cyclohydrolase 1</fullName>
        <ecNumber evidence="5">3.5.4.16</ecNumber>
    </recommendedName>
    <alternativeName>
        <fullName evidence="11">GTP cyclohydrolase I</fullName>
    </alternativeName>
</protein>